<dbReference type="AlphaFoldDB" id="A0A3N2Q8D0"/>
<feature type="domain" description="DUF7102" evidence="2">
    <location>
        <begin position="691"/>
        <end position="855"/>
    </location>
</feature>
<evidence type="ECO:0000259" key="3">
    <source>
        <dbReference type="Pfam" id="PF23395"/>
    </source>
</evidence>
<reference evidence="4 5" key="1">
    <citation type="journal article" date="2018" name="Mol. Ecol.">
        <title>The obligate alkalophilic soda-lake fungus Sodiomyces alkalinus has shifted to a protein diet.</title>
        <authorList>
            <person name="Grum-Grzhimaylo A.A."/>
            <person name="Falkoski D.L."/>
            <person name="van den Heuvel J."/>
            <person name="Valero-Jimenez C.A."/>
            <person name="Min B."/>
            <person name="Choi I.G."/>
            <person name="Lipzen A."/>
            <person name="Daum C.G."/>
            <person name="Aanen D.K."/>
            <person name="Tsang A."/>
            <person name="Henrissat B."/>
            <person name="Bilanenko E.N."/>
            <person name="de Vries R.P."/>
            <person name="van Kan J.A.L."/>
            <person name="Grigoriev I.V."/>
            <person name="Debets A.J.M."/>
        </authorList>
    </citation>
    <scope>NUCLEOTIDE SEQUENCE [LARGE SCALE GENOMIC DNA]</scope>
    <source>
        <strain evidence="4 5">F11</strain>
    </source>
</reference>
<dbReference type="InterPro" id="IPR055528">
    <property type="entry name" value="DUF7102"/>
</dbReference>
<dbReference type="InterPro" id="IPR057559">
    <property type="entry name" value="SAM_6"/>
</dbReference>
<dbReference type="Pfam" id="PF23394">
    <property type="entry name" value="DUF7102"/>
    <property type="match status" value="1"/>
</dbReference>
<evidence type="ECO:0000259" key="2">
    <source>
        <dbReference type="Pfam" id="PF23394"/>
    </source>
</evidence>
<name>A0A3N2Q8D0_SODAK</name>
<feature type="domain" description="SAM-like" evidence="3">
    <location>
        <begin position="869"/>
        <end position="934"/>
    </location>
</feature>
<protein>
    <submittedName>
        <fullName evidence="4">Uncharacterized protein</fullName>
    </submittedName>
</protein>
<dbReference type="OrthoDB" id="4851147at2759"/>
<evidence type="ECO:0000313" key="4">
    <source>
        <dbReference type="EMBL" id="ROT42996.1"/>
    </source>
</evidence>
<organism evidence="4 5">
    <name type="scientific">Sodiomyces alkalinus (strain CBS 110278 / VKM F-3762 / F11)</name>
    <name type="common">Alkaliphilic filamentous fungus</name>
    <dbReference type="NCBI Taxonomy" id="1314773"/>
    <lineage>
        <taxon>Eukaryota</taxon>
        <taxon>Fungi</taxon>
        <taxon>Dikarya</taxon>
        <taxon>Ascomycota</taxon>
        <taxon>Pezizomycotina</taxon>
        <taxon>Sordariomycetes</taxon>
        <taxon>Hypocreomycetidae</taxon>
        <taxon>Glomerellales</taxon>
        <taxon>Plectosphaerellaceae</taxon>
        <taxon>Sodiomyces</taxon>
    </lineage>
</organism>
<dbReference type="Pfam" id="PF23395">
    <property type="entry name" value="SAM_6"/>
    <property type="match status" value="1"/>
</dbReference>
<evidence type="ECO:0000313" key="5">
    <source>
        <dbReference type="Proteomes" id="UP000272025"/>
    </source>
</evidence>
<sequence>MEDWESWDRWARYDHDGIAEYRTTLEQVRVDLVASGHIIDGQNQPSRKLEALFDSVPFFSDDDVDDVVPLVDEWFQPLSLSLHDLDSAVESGLGSALDSELDPPDKTAATFLHHFDHGTPASPDAHNLAEAALTSLSRPVLDLKLELPLLKSDPQLDFRQFLAEFAAESRPNPLHASISILPCEPVDDHEDAGLEFPRSSEVFRRRLDDELQHEVLDYSEEHLVLVTEIQYIEPAPMDLSSFILTQLDQRDDKPEALTPPLLPVSGSPEPFIPSQSDASVPFLSDPSTLMDEDLEKIMGDALDEDRQLSGDVTVLLPSTPPELFDAPLAAHHAKMSDLMLEPPVLSGYVRSSSIHAANGSSVDIDASIGEGLRSSPRAQGVADDAEFSVADEKWLFELIEHNREQVIQEVAQEYLDPLDGTARIPVPVLDLEIPDPDWKTHTATSEAMFSYLTQAYSLHFNAKPCKRDFRLDKELRWIPFPPNAAIVNLEETIGDVAEVVQQLELSTRSPSPRNADCIPPRPGLRFIDPDDVDEPILEHDRESTAELDGEMNVSIPRGLFVATPPSDDDDDDLMALVRKRKSDATSWNALSVQNASSSNTPLSSLDTPHRDPLFTSKNDPYATEKLLSSYINLRAPKKVKLTTSEHFPSDPLRTRKQSTVTNSRISETEPAPCRWTAPGPQLDPPAEPVRLIISTTTPRSLMSSLRNHLRGVELLDRDLSLESSCNFPCQNFDRKGVNILPLIFEADIIISPSTGIIATTLLKVRQKPLPGSGSTMSKICERIAKVAPLYERLIVLVSENAQDETAGPLSETDAHAYSDFVLSTMSLEGTTSVQTFYVPGGPRTLGAWATWILCANLPPAQVQKMLSGEETKWEGFFRAAGVNVYAAQVLSLCLEERYGGEGLMRFLQLSKDEKVAAFEGPIFSTELLKRVSEHLHRRLG</sequence>
<dbReference type="Proteomes" id="UP000272025">
    <property type="component" value="Unassembled WGS sequence"/>
</dbReference>
<proteinExistence type="predicted"/>
<accession>A0A3N2Q8D0</accession>
<evidence type="ECO:0000256" key="1">
    <source>
        <dbReference type="SAM" id="MobiDB-lite"/>
    </source>
</evidence>
<keyword evidence="5" id="KW-1185">Reference proteome</keyword>
<dbReference type="EMBL" id="ML119051">
    <property type="protein sequence ID" value="ROT42996.1"/>
    <property type="molecule type" value="Genomic_DNA"/>
</dbReference>
<gene>
    <name evidence="4" type="ORF">SODALDRAFT_28137</name>
</gene>
<dbReference type="GeneID" id="39576760"/>
<feature type="region of interest" description="Disordered" evidence="1">
    <location>
        <begin position="642"/>
        <end position="681"/>
    </location>
</feature>
<dbReference type="RefSeq" id="XP_028470802.1">
    <property type="nucleotide sequence ID" value="XM_028608282.1"/>
</dbReference>